<feature type="transmembrane region" description="Helical" evidence="15">
    <location>
        <begin position="148"/>
        <end position="166"/>
    </location>
</feature>
<keyword evidence="10" id="KW-0406">Ion transport</keyword>
<feature type="compositionally biased region" description="Polar residues" evidence="14">
    <location>
        <begin position="380"/>
        <end position="396"/>
    </location>
</feature>
<feature type="domain" description="Potassium channel voltage dependent KCNQ C-terminal" evidence="17">
    <location>
        <begin position="400"/>
        <end position="565"/>
    </location>
</feature>
<feature type="transmembrane region" description="Helical" evidence="15">
    <location>
        <begin position="272"/>
        <end position="298"/>
    </location>
</feature>
<comment type="catalytic activity">
    <reaction evidence="13">
        <text>K(+)(in) = K(+)(out)</text>
        <dbReference type="Rhea" id="RHEA:29463"/>
        <dbReference type="ChEBI" id="CHEBI:29103"/>
    </reaction>
</comment>
<dbReference type="SUPFAM" id="SSF81324">
    <property type="entry name" value="Voltage-gated potassium channels"/>
    <property type="match status" value="1"/>
</dbReference>
<evidence type="ECO:0000256" key="12">
    <source>
        <dbReference type="ARBA" id="ARBA00023303"/>
    </source>
</evidence>
<evidence type="ECO:0000256" key="9">
    <source>
        <dbReference type="ARBA" id="ARBA00022989"/>
    </source>
</evidence>
<feature type="compositionally biased region" description="Polar residues" evidence="14">
    <location>
        <begin position="721"/>
        <end position="742"/>
    </location>
</feature>
<evidence type="ECO:0000256" key="15">
    <source>
        <dbReference type="SAM" id="Phobius"/>
    </source>
</evidence>
<dbReference type="PANTHER" id="PTHR47735">
    <property type="entry name" value="POTASSIUM VOLTAGE-GATED CHANNEL SUBFAMILY KQT MEMBER 4"/>
    <property type="match status" value="1"/>
</dbReference>
<evidence type="ECO:0000256" key="14">
    <source>
        <dbReference type="SAM" id="MobiDB-lite"/>
    </source>
</evidence>
<evidence type="ECO:0000256" key="5">
    <source>
        <dbReference type="ARBA" id="ARBA00022692"/>
    </source>
</evidence>
<dbReference type="InterPro" id="IPR013821">
    <property type="entry name" value="K_chnl_volt-dep_KCNQ_C"/>
</dbReference>
<dbReference type="PRINTS" id="PR01459">
    <property type="entry name" value="KCNQCHANNEL"/>
</dbReference>
<dbReference type="InterPro" id="IPR005821">
    <property type="entry name" value="Ion_trans_dom"/>
</dbReference>
<proteinExistence type="predicted"/>
<keyword evidence="8" id="KW-0630">Potassium</keyword>
<evidence type="ECO:0000256" key="13">
    <source>
        <dbReference type="ARBA" id="ARBA00034430"/>
    </source>
</evidence>
<sequence length="785" mass="88390">MSEDPAEKDIEKVHNGVRLSGEYDEVQIKVPLHRPSTLLLEPASRRAARRSANYRRVQNLLYNVLERPREWAFMYHVFVFLLVSCCLILSVFSTIPLHEELSAECLLILEYIMIVVFGVEYMVRIWAAGCCSRYRGWRGRLRFARKPFCVIDIIVLVASMAVLAAGSQGNMFAASALRSLRFLQILRMVRMDRRGGTWKLLGSVVCAHSKELLTAWYIGFLVLVFSSFLVYLAEKEKNAEFNTFADALWWGTITLTTIGYGDKKPETWCGRLLTACFSLIGISFFALPAGILGSGFALQVQQQHRQKHFEKRRNPAASLIQAAWRLYSTDSNRPDLVATWRFHYECISSLSQKLSLRERLSNPVSNLIRGRPVTPGPAGHSTSFEQGLNGSLGSSSPIPGYTEGLRSRPSLRVLRHYPRISEEASISDRERLDSHSGVSLDLALEEFEPLVKALIRAMRLLKFFVAKKKFKETLRPYDVKDVIEQYSAGHLDMLSRVKNLQGRVEQIFGICSPNTGGMDKCRKNCLLQDPYPMEDVSLLGRVIRVEKQVQAIEGKLDILLQLQYQAGQLQFNQGVEFPQNRIRSDTADANTGEDMEDSHLSPPALCSSYRDDIPLHTTVPLTEGQFCPISSQTSLPYNDGGVCEEQPSRIDQAVAPQFLYITQENKPSRDISDHLPLYHASIQHPQQDAVRPSSLTDCRPGLSTSSHSSEPRKSQDRNRVSVITTSFRKVPPQRSSLLSMQQPHAGALRPARSHLGLKMDMPQLKKPNSLPLTTLSISNNNPCQL</sequence>
<evidence type="ECO:0000256" key="3">
    <source>
        <dbReference type="ARBA" id="ARBA00022475"/>
    </source>
</evidence>
<dbReference type="PANTHER" id="PTHR47735:SF9">
    <property type="entry name" value="POTASSIUM VOLTAGE-GATED CHANNEL SUBFAMILY KQT MEMBER 4-LIKE ISOFORM X1"/>
    <property type="match status" value="1"/>
</dbReference>
<dbReference type="GO" id="GO:0008076">
    <property type="term" value="C:voltage-gated potassium channel complex"/>
    <property type="evidence" value="ECO:0007669"/>
    <property type="project" value="TreeGrafter"/>
</dbReference>
<feature type="transmembrane region" description="Helical" evidence="15">
    <location>
        <begin position="212"/>
        <end position="233"/>
    </location>
</feature>
<feature type="region of interest" description="Disordered" evidence="14">
    <location>
        <begin position="367"/>
        <end position="396"/>
    </location>
</feature>
<dbReference type="Gene3D" id="1.10.287.70">
    <property type="match status" value="1"/>
</dbReference>
<keyword evidence="3" id="KW-1003">Cell membrane</keyword>
<dbReference type="FunFam" id="1.20.120.350:FF:000017">
    <property type="entry name" value="potassium voltage-gated channel subfamily KQT member 1"/>
    <property type="match status" value="1"/>
</dbReference>
<keyword evidence="2" id="KW-0813">Transport</keyword>
<feature type="compositionally biased region" description="Basic and acidic residues" evidence="14">
    <location>
        <begin position="709"/>
        <end position="719"/>
    </location>
</feature>
<name>A0A8C4QQP4_EPTBU</name>
<dbReference type="Pfam" id="PF03520">
    <property type="entry name" value="KCNQ_channel"/>
    <property type="match status" value="1"/>
</dbReference>
<dbReference type="Gene3D" id="6.10.140.1910">
    <property type="match status" value="2"/>
</dbReference>
<protein>
    <submittedName>
        <fullName evidence="18">Uncharacterized protein</fullName>
    </submittedName>
</protein>
<keyword evidence="19" id="KW-1185">Reference proteome</keyword>
<evidence type="ECO:0000256" key="11">
    <source>
        <dbReference type="ARBA" id="ARBA00023136"/>
    </source>
</evidence>
<feature type="region of interest" description="Disordered" evidence="14">
    <location>
        <begin position="684"/>
        <end position="747"/>
    </location>
</feature>
<dbReference type="AlphaFoldDB" id="A0A8C4QQP4"/>
<feature type="transmembrane region" description="Helical" evidence="15">
    <location>
        <begin position="107"/>
        <end position="127"/>
    </location>
</feature>
<organism evidence="18 19">
    <name type="scientific">Eptatretus burgeri</name>
    <name type="common">Inshore hagfish</name>
    <dbReference type="NCBI Taxonomy" id="7764"/>
    <lineage>
        <taxon>Eukaryota</taxon>
        <taxon>Metazoa</taxon>
        <taxon>Chordata</taxon>
        <taxon>Craniata</taxon>
        <taxon>Vertebrata</taxon>
        <taxon>Cyclostomata</taxon>
        <taxon>Myxini</taxon>
        <taxon>Myxiniformes</taxon>
        <taxon>Myxinidae</taxon>
        <taxon>Eptatretinae</taxon>
        <taxon>Eptatretus</taxon>
    </lineage>
</organism>
<keyword evidence="7" id="KW-0851">Voltage-gated channel</keyword>
<feature type="domain" description="Ion transport" evidence="16">
    <location>
        <begin position="74"/>
        <end position="303"/>
    </location>
</feature>
<evidence type="ECO:0000259" key="16">
    <source>
        <dbReference type="Pfam" id="PF00520"/>
    </source>
</evidence>
<accession>A0A8C4QQP4</accession>
<dbReference type="Proteomes" id="UP000694388">
    <property type="component" value="Unplaced"/>
</dbReference>
<reference evidence="18" key="1">
    <citation type="submission" date="2025-08" db="UniProtKB">
        <authorList>
            <consortium name="Ensembl"/>
        </authorList>
    </citation>
    <scope>IDENTIFICATION</scope>
</reference>
<dbReference type="InterPro" id="IPR027359">
    <property type="entry name" value="Volt_channel_dom_sf"/>
</dbReference>
<evidence type="ECO:0000313" key="18">
    <source>
        <dbReference type="Ensembl" id="ENSEBUP00000017999.1"/>
    </source>
</evidence>
<evidence type="ECO:0000256" key="1">
    <source>
        <dbReference type="ARBA" id="ARBA00004651"/>
    </source>
</evidence>
<keyword evidence="11 15" id="KW-0472">Membrane</keyword>
<feature type="transmembrane region" description="Helical" evidence="15">
    <location>
        <begin position="73"/>
        <end position="95"/>
    </location>
</feature>
<evidence type="ECO:0000256" key="6">
    <source>
        <dbReference type="ARBA" id="ARBA00022826"/>
    </source>
</evidence>
<comment type="subcellular location">
    <subcellularLocation>
        <location evidence="1">Cell membrane</location>
        <topology evidence="1">Multi-pass membrane protein</topology>
    </subcellularLocation>
</comment>
<dbReference type="Gene3D" id="1.20.120.350">
    <property type="entry name" value="Voltage-gated potassium channels. Chain C"/>
    <property type="match status" value="1"/>
</dbReference>
<dbReference type="Ensembl" id="ENSEBUT00000018575.1">
    <property type="protein sequence ID" value="ENSEBUP00000017999.1"/>
    <property type="gene ID" value="ENSEBUG00000011247.1"/>
</dbReference>
<keyword evidence="9 15" id="KW-1133">Transmembrane helix</keyword>
<evidence type="ECO:0000256" key="10">
    <source>
        <dbReference type="ARBA" id="ARBA00023065"/>
    </source>
</evidence>
<dbReference type="GeneTree" id="ENSGT00940000155933"/>
<keyword evidence="5 15" id="KW-0812">Transmembrane</keyword>
<evidence type="ECO:0000256" key="8">
    <source>
        <dbReference type="ARBA" id="ARBA00022958"/>
    </source>
</evidence>
<feature type="region of interest" description="Disordered" evidence="14">
    <location>
        <begin position="761"/>
        <end position="785"/>
    </location>
</feature>
<feature type="compositionally biased region" description="Polar residues" evidence="14">
    <location>
        <begin position="770"/>
        <end position="785"/>
    </location>
</feature>
<evidence type="ECO:0000256" key="7">
    <source>
        <dbReference type="ARBA" id="ARBA00022882"/>
    </source>
</evidence>
<dbReference type="GO" id="GO:0005249">
    <property type="term" value="F:voltage-gated potassium channel activity"/>
    <property type="evidence" value="ECO:0007669"/>
    <property type="project" value="InterPro"/>
</dbReference>
<evidence type="ECO:0000256" key="2">
    <source>
        <dbReference type="ARBA" id="ARBA00022448"/>
    </source>
</evidence>
<keyword evidence="4" id="KW-0633">Potassium transport</keyword>
<keyword evidence="6" id="KW-0631">Potassium channel</keyword>
<dbReference type="PRINTS" id="PR00169">
    <property type="entry name" value="KCHANNEL"/>
</dbReference>
<evidence type="ECO:0000256" key="4">
    <source>
        <dbReference type="ARBA" id="ARBA00022538"/>
    </source>
</evidence>
<keyword evidence="12" id="KW-0407">Ion channel</keyword>
<dbReference type="InterPro" id="IPR003937">
    <property type="entry name" value="K_chnl_volt-dep_KCNQ"/>
</dbReference>
<dbReference type="FunFam" id="1.10.287.70:FF:000016">
    <property type="entry name" value="Putative potassium voltage-gated channel subfamily KQT member 2"/>
    <property type="match status" value="1"/>
</dbReference>
<dbReference type="Pfam" id="PF00520">
    <property type="entry name" value="Ion_trans"/>
    <property type="match status" value="1"/>
</dbReference>
<evidence type="ECO:0000313" key="19">
    <source>
        <dbReference type="Proteomes" id="UP000694388"/>
    </source>
</evidence>
<evidence type="ECO:0000259" key="17">
    <source>
        <dbReference type="Pfam" id="PF03520"/>
    </source>
</evidence>
<reference evidence="18" key="2">
    <citation type="submission" date="2025-09" db="UniProtKB">
        <authorList>
            <consortium name="Ensembl"/>
        </authorList>
    </citation>
    <scope>IDENTIFICATION</scope>
</reference>